<name>A0A2K8MJ35_9SPHN</name>
<dbReference type="RefSeq" id="WP_100282819.1">
    <property type="nucleotide sequence ID" value="NZ_CP024923.1"/>
</dbReference>
<evidence type="ECO:0000313" key="1">
    <source>
        <dbReference type="EMBL" id="ATY33014.1"/>
    </source>
</evidence>
<dbReference type="Gene3D" id="1.10.287.1700">
    <property type="match status" value="1"/>
</dbReference>
<organism evidence="1 2">
    <name type="scientific">Sphingomonas psychrotolerans</name>
    <dbReference type="NCBI Taxonomy" id="1327635"/>
    <lineage>
        <taxon>Bacteria</taxon>
        <taxon>Pseudomonadati</taxon>
        <taxon>Pseudomonadota</taxon>
        <taxon>Alphaproteobacteria</taxon>
        <taxon>Sphingomonadales</taxon>
        <taxon>Sphingomonadaceae</taxon>
        <taxon>Sphingomonas</taxon>
    </lineage>
</organism>
<dbReference type="Proteomes" id="UP000229081">
    <property type="component" value="Chromosome"/>
</dbReference>
<accession>A0A2K8MJ35</accession>
<evidence type="ECO:0008006" key="3">
    <source>
        <dbReference type="Google" id="ProtNLM"/>
    </source>
</evidence>
<dbReference type="InterPro" id="IPR053716">
    <property type="entry name" value="Flag_assembly_chemotaxis_eff"/>
</dbReference>
<dbReference type="OrthoDB" id="7566552at2"/>
<dbReference type="EMBL" id="CP024923">
    <property type="protein sequence ID" value="ATY33014.1"/>
    <property type="molecule type" value="Genomic_DNA"/>
</dbReference>
<sequence length="142" mass="15888">MARTAKKLERLLRVRTLQLDQVRAAEVHARTRVDQEQTLRERIAALADNVAPVAAPAPTFATSLIAAAHYRDRLHQSAHAAERRVVVARQGLETARAATREAHRDQSAIEKLIEREDAKAALKVLRELEALPANARKRHDIC</sequence>
<evidence type="ECO:0000313" key="2">
    <source>
        <dbReference type="Proteomes" id="UP000229081"/>
    </source>
</evidence>
<keyword evidence="2" id="KW-1185">Reference proteome</keyword>
<gene>
    <name evidence="1" type="ORF">CVN68_14430</name>
</gene>
<protein>
    <recommendedName>
        <fullName evidence="3">Flagellar FliJ protein</fullName>
    </recommendedName>
</protein>
<dbReference type="AlphaFoldDB" id="A0A2K8MJ35"/>
<proteinExistence type="predicted"/>
<reference evidence="1 2" key="1">
    <citation type="submission" date="2017-11" db="EMBL/GenBank/DDBJ databases">
        <title>Complete genome sequence of Sphingomonas sp. Strain Cra20, a psychrotolerant potential plant growth promoting rhizobacteria.</title>
        <authorList>
            <person name="Luo Y."/>
        </authorList>
    </citation>
    <scope>NUCLEOTIDE SEQUENCE [LARGE SCALE GENOMIC DNA]</scope>
    <source>
        <strain evidence="1 2">Cra20</strain>
    </source>
</reference>
<dbReference type="KEGG" id="sphc:CVN68_14430"/>